<proteinExistence type="predicted"/>
<dbReference type="RefSeq" id="WP_127728607.1">
    <property type="nucleotide sequence ID" value="NZ_SACP01000008.1"/>
</dbReference>
<dbReference type="Proteomes" id="UP000286997">
    <property type="component" value="Unassembled WGS sequence"/>
</dbReference>
<name>A0A3S2VBA7_9HYPH</name>
<evidence type="ECO:0000259" key="1">
    <source>
        <dbReference type="Pfam" id="PF14082"/>
    </source>
</evidence>
<keyword evidence="3" id="KW-1185">Reference proteome</keyword>
<comment type="caution">
    <text evidence="2">The sequence shown here is derived from an EMBL/GenBank/DDBJ whole genome shotgun (WGS) entry which is preliminary data.</text>
</comment>
<dbReference type="OrthoDB" id="280361at2"/>
<dbReference type="InterPro" id="IPR025359">
    <property type="entry name" value="SduA_C"/>
</dbReference>
<reference evidence="2 3" key="1">
    <citation type="submission" date="2019-01" db="EMBL/GenBank/DDBJ databases">
        <authorList>
            <person name="Chen W.-M."/>
        </authorList>
    </citation>
    <scope>NUCLEOTIDE SEQUENCE [LARGE SCALE GENOMIC DNA]</scope>
    <source>
        <strain evidence="2 3">TER-1</strain>
    </source>
</reference>
<dbReference type="AlphaFoldDB" id="A0A3S2VBA7"/>
<feature type="domain" description="Shedu protein SduA C-terminal" evidence="1">
    <location>
        <begin position="71"/>
        <end position="191"/>
    </location>
</feature>
<evidence type="ECO:0000313" key="2">
    <source>
        <dbReference type="EMBL" id="RVU18663.1"/>
    </source>
</evidence>
<dbReference type="EMBL" id="SACP01000008">
    <property type="protein sequence ID" value="RVU18663.1"/>
    <property type="molecule type" value="Genomic_DNA"/>
</dbReference>
<evidence type="ECO:0000313" key="3">
    <source>
        <dbReference type="Proteomes" id="UP000286997"/>
    </source>
</evidence>
<sequence length="206" mass="23344">MSSFERIRFDLRLADSELASFKQWLAGVTFVGERAIVAEIRRRRHMACLLASTLGLPAPDMIRFELALKGMFRTDLVLGNDGQRRFGLVEFEDAEATSIFRKGTAQYRSWSPRIEHGFSQILDWAWVRADHPHDSVLLAGFGGPITTSAYAVICGRDASLADDVERKRFKHRRDHLKVEGQPALVLTYDEMVRSMDDNLAAAKTWS</sequence>
<gene>
    <name evidence="2" type="ORF">EOE48_09745</name>
</gene>
<dbReference type="Pfam" id="PF14082">
    <property type="entry name" value="SduA_C"/>
    <property type="match status" value="1"/>
</dbReference>
<organism evidence="2 3">
    <name type="scientific">Methylobacterium oryzihabitans</name>
    <dbReference type="NCBI Taxonomy" id="2499852"/>
    <lineage>
        <taxon>Bacteria</taxon>
        <taxon>Pseudomonadati</taxon>
        <taxon>Pseudomonadota</taxon>
        <taxon>Alphaproteobacteria</taxon>
        <taxon>Hyphomicrobiales</taxon>
        <taxon>Methylobacteriaceae</taxon>
        <taxon>Methylobacterium</taxon>
    </lineage>
</organism>
<accession>A0A3S2VBA7</accession>
<protein>
    <submittedName>
        <fullName evidence="2">DUF4263 domain-containing protein</fullName>
    </submittedName>
</protein>